<sequence>MKTNVHLFEDCKWTSAVWQAMHQWKEVLVRNIGIVQVLKNIKGNRWSNSKKRSRQLSAEQLYTTLGVLGIRGDLETCVHTEEAVTQIKKKISERLHLLSSSKRANKCRHFIQHLLCN</sequence>
<name>A0A9J6AKD5_SOLCO</name>
<dbReference type="Proteomes" id="UP000824120">
    <property type="component" value="Chromosome 2"/>
</dbReference>
<protein>
    <submittedName>
        <fullName evidence="1">Uncharacterized protein</fullName>
    </submittedName>
</protein>
<gene>
    <name evidence="1" type="ORF">H5410_009997</name>
</gene>
<dbReference type="EMBL" id="JACXVP010000002">
    <property type="protein sequence ID" value="KAG5624779.1"/>
    <property type="molecule type" value="Genomic_DNA"/>
</dbReference>
<dbReference type="AlphaFoldDB" id="A0A9J6AKD5"/>
<dbReference type="OrthoDB" id="1306228at2759"/>
<evidence type="ECO:0000313" key="1">
    <source>
        <dbReference type="EMBL" id="KAG5624779.1"/>
    </source>
</evidence>
<reference evidence="1 2" key="1">
    <citation type="submission" date="2020-09" db="EMBL/GenBank/DDBJ databases">
        <title>De no assembly of potato wild relative species, Solanum commersonii.</title>
        <authorList>
            <person name="Cho K."/>
        </authorList>
    </citation>
    <scope>NUCLEOTIDE SEQUENCE [LARGE SCALE GENOMIC DNA]</scope>
    <source>
        <strain evidence="1">LZ3.2</strain>
        <tissue evidence="1">Leaf</tissue>
    </source>
</reference>
<proteinExistence type="predicted"/>
<organism evidence="1 2">
    <name type="scientific">Solanum commersonii</name>
    <name type="common">Commerson's wild potato</name>
    <name type="synonym">Commerson's nightshade</name>
    <dbReference type="NCBI Taxonomy" id="4109"/>
    <lineage>
        <taxon>Eukaryota</taxon>
        <taxon>Viridiplantae</taxon>
        <taxon>Streptophyta</taxon>
        <taxon>Embryophyta</taxon>
        <taxon>Tracheophyta</taxon>
        <taxon>Spermatophyta</taxon>
        <taxon>Magnoliopsida</taxon>
        <taxon>eudicotyledons</taxon>
        <taxon>Gunneridae</taxon>
        <taxon>Pentapetalae</taxon>
        <taxon>asterids</taxon>
        <taxon>lamiids</taxon>
        <taxon>Solanales</taxon>
        <taxon>Solanaceae</taxon>
        <taxon>Solanoideae</taxon>
        <taxon>Solaneae</taxon>
        <taxon>Solanum</taxon>
    </lineage>
</organism>
<accession>A0A9J6AKD5</accession>
<comment type="caution">
    <text evidence="1">The sequence shown here is derived from an EMBL/GenBank/DDBJ whole genome shotgun (WGS) entry which is preliminary data.</text>
</comment>
<keyword evidence="2" id="KW-1185">Reference proteome</keyword>
<evidence type="ECO:0000313" key="2">
    <source>
        <dbReference type="Proteomes" id="UP000824120"/>
    </source>
</evidence>